<evidence type="ECO:0000256" key="5">
    <source>
        <dbReference type="ARBA" id="ARBA00023136"/>
    </source>
</evidence>
<keyword evidence="5 7" id="KW-0472">Membrane</keyword>
<dbReference type="RefSeq" id="WP_026641605.1">
    <property type="nucleotide sequence ID" value="NZ_JAXEUP010000026.1"/>
</dbReference>
<dbReference type="OrthoDB" id="9780560at2"/>
<feature type="domain" description="ABC3 transporter permease C-terminal" evidence="8">
    <location>
        <begin position="309"/>
        <end position="432"/>
    </location>
</feature>
<evidence type="ECO:0000313" key="10">
    <source>
        <dbReference type="EMBL" id="KFJ05468.1"/>
    </source>
</evidence>
<feature type="domain" description="MacB-like periplasmic core" evidence="9">
    <location>
        <begin position="21"/>
        <end position="277"/>
    </location>
</feature>
<evidence type="ECO:0000256" key="2">
    <source>
        <dbReference type="ARBA" id="ARBA00022475"/>
    </source>
</evidence>
<feature type="transmembrane region" description="Helical" evidence="7">
    <location>
        <begin position="303"/>
        <end position="330"/>
    </location>
</feature>
<evidence type="ECO:0000313" key="11">
    <source>
        <dbReference type="Proteomes" id="UP000029080"/>
    </source>
</evidence>
<organism evidence="10 11">
    <name type="scientific">Bifidobacterium tsurumiense</name>
    <dbReference type="NCBI Taxonomy" id="356829"/>
    <lineage>
        <taxon>Bacteria</taxon>
        <taxon>Bacillati</taxon>
        <taxon>Actinomycetota</taxon>
        <taxon>Actinomycetes</taxon>
        <taxon>Bifidobacteriales</taxon>
        <taxon>Bifidobacteriaceae</taxon>
        <taxon>Bifidobacterium</taxon>
    </lineage>
</organism>
<evidence type="ECO:0000259" key="8">
    <source>
        <dbReference type="Pfam" id="PF02687"/>
    </source>
</evidence>
<dbReference type="AlphaFoldDB" id="A0A087ECG7"/>
<dbReference type="GO" id="GO:0005886">
    <property type="term" value="C:plasma membrane"/>
    <property type="evidence" value="ECO:0007669"/>
    <property type="project" value="UniProtKB-SubCell"/>
</dbReference>
<dbReference type="Pfam" id="PF12704">
    <property type="entry name" value="MacB_PCD"/>
    <property type="match status" value="1"/>
</dbReference>
<dbReference type="Pfam" id="PF02687">
    <property type="entry name" value="FtsX"/>
    <property type="match status" value="1"/>
</dbReference>
<dbReference type="InterPro" id="IPR025857">
    <property type="entry name" value="MacB_PCD"/>
</dbReference>
<keyword evidence="4 7" id="KW-1133">Transmembrane helix</keyword>
<feature type="transmembrane region" description="Helical" evidence="7">
    <location>
        <begin position="351"/>
        <end position="380"/>
    </location>
</feature>
<keyword evidence="2" id="KW-1003">Cell membrane</keyword>
<dbReference type="eggNOG" id="COG0577">
    <property type="taxonomic scope" value="Bacteria"/>
</dbReference>
<dbReference type="InterPro" id="IPR050250">
    <property type="entry name" value="Macrolide_Exporter_MacB"/>
</dbReference>
<dbReference type="PANTHER" id="PTHR30572:SF4">
    <property type="entry name" value="ABC TRANSPORTER PERMEASE YTRF"/>
    <property type="match status" value="1"/>
</dbReference>
<dbReference type="InterPro" id="IPR003838">
    <property type="entry name" value="ABC3_permease_C"/>
</dbReference>
<dbReference type="Proteomes" id="UP000029080">
    <property type="component" value="Unassembled WGS sequence"/>
</dbReference>
<evidence type="ECO:0000256" key="6">
    <source>
        <dbReference type="ARBA" id="ARBA00038076"/>
    </source>
</evidence>
<keyword evidence="11" id="KW-1185">Reference proteome</keyword>
<dbReference type="GO" id="GO:0022857">
    <property type="term" value="F:transmembrane transporter activity"/>
    <property type="evidence" value="ECO:0007669"/>
    <property type="project" value="TreeGrafter"/>
</dbReference>
<name>A0A087ECG7_9BIFI</name>
<evidence type="ECO:0000256" key="1">
    <source>
        <dbReference type="ARBA" id="ARBA00004651"/>
    </source>
</evidence>
<protein>
    <submittedName>
        <fullName evidence="10">Putative permease protein</fullName>
    </submittedName>
</protein>
<keyword evidence="3 7" id="KW-0812">Transmembrane</keyword>
<comment type="subcellular location">
    <subcellularLocation>
        <location evidence="1">Cell membrane</location>
        <topology evidence="1">Multi-pass membrane protein</topology>
    </subcellularLocation>
</comment>
<sequence>MKTRDLIATAISNTFRNRLRTSLTALAIAIGAFTLSLTLAVNNGLNSYIDETIASVGSEDTLTVTKPTETVEDGIAKYDPDAASGMEAGAAAMSGSGSVELLTQDDMNTLRSIEGVSQVHTVRSVSVDYVQLQGSSDDDRWVLNISPGIPGVSLPLAAGEQPDLNSQDHQIVLPRDYVKTFGLENASELVGKTVELGVSDPTGTMETVTAKVVGVSDPVLTSSSATATLNTALTDAIYNVSAKGLPDDQKQRWATASVTVETEDGQSIEDAVSQVQQRLSDAGYRGQTINEILGQFRAFFDAILIMLVAFAAIALVAGSLGIINTLLMSVQERTREIGLLKALGLTSRRVFALFSLESIVIGALSAAVGIVIPAVAAPWINHALSNGPLADLPGLTLISFSPGIIAGVAALIIAIAFLAGTLPAARAAGKDPIEALRYE</sequence>
<evidence type="ECO:0000256" key="4">
    <source>
        <dbReference type="ARBA" id="ARBA00022989"/>
    </source>
</evidence>
<evidence type="ECO:0000256" key="3">
    <source>
        <dbReference type="ARBA" id="ARBA00022692"/>
    </source>
</evidence>
<evidence type="ECO:0000256" key="7">
    <source>
        <dbReference type="SAM" id="Phobius"/>
    </source>
</evidence>
<dbReference type="PANTHER" id="PTHR30572">
    <property type="entry name" value="MEMBRANE COMPONENT OF TRANSPORTER-RELATED"/>
    <property type="match status" value="1"/>
</dbReference>
<feature type="transmembrane region" description="Helical" evidence="7">
    <location>
        <begin position="400"/>
        <end position="420"/>
    </location>
</feature>
<reference evidence="10 11" key="1">
    <citation type="submission" date="2014-03" db="EMBL/GenBank/DDBJ databases">
        <title>Genomics of Bifidobacteria.</title>
        <authorList>
            <person name="Ventura M."/>
            <person name="Milani C."/>
            <person name="Lugli G.A."/>
        </authorList>
    </citation>
    <scope>NUCLEOTIDE SEQUENCE [LARGE SCALE GENOMIC DNA]</scope>
    <source>
        <strain evidence="10 11">JCM 13495</strain>
    </source>
</reference>
<comment type="caution">
    <text evidence="10">The sequence shown here is derived from an EMBL/GenBank/DDBJ whole genome shotgun (WGS) entry which is preliminary data.</text>
</comment>
<comment type="similarity">
    <text evidence="6">Belongs to the ABC-4 integral membrane protein family.</text>
</comment>
<evidence type="ECO:0000259" key="9">
    <source>
        <dbReference type="Pfam" id="PF12704"/>
    </source>
</evidence>
<proteinExistence type="inferred from homology"/>
<dbReference type="STRING" id="356829.BITS_0140"/>
<dbReference type="EMBL" id="JGZU01000015">
    <property type="protein sequence ID" value="KFJ05468.1"/>
    <property type="molecule type" value="Genomic_DNA"/>
</dbReference>
<gene>
    <name evidence="10" type="ORF">BITS_0140</name>
</gene>
<accession>A0A087ECG7</accession>